<sequence length="255" mass="28752">MQKLLLSFKLITRIPGNVCCIKNLIASSSYTTREFFSSNISTNTKFLSSAPKSHHNIIYEAFSRSVVLNSHLKKRSINYINDVIVVSSRRNLSGNNLSVGSNQRYRVVVVRGSWFPSADGVFWGLIGANVVVFTMWKVADPSFMNKIFMISLDNFISGRTNRTAIRTTVLAELVFRRGNQRLRILLGTSCFLFPKSTIYFYLVIPVPAMLVGAFLVGKDLYIMKKEDGKISGEAHLGGATIAAIVWFRIRRRLRI</sequence>
<evidence type="ECO:0000256" key="4">
    <source>
        <dbReference type="ARBA" id="ARBA00023136"/>
    </source>
</evidence>
<comment type="subcellular location">
    <subcellularLocation>
        <location evidence="1">Membrane</location>
        <topology evidence="1">Multi-pass membrane protein</topology>
    </subcellularLocation>
</comment>
<keyword evidence="7" id="KW-1185">Reference proteome</keyword>
<dbReference type="InterPro" id="IPR035952">
    <property type="entry name" value="Rhomboid-like_sf"/>
</dbReference>
<keyword evidence="2 5" id="KW-0812">Transmembrane</keyword>
<dbReference type="Gramene" id="RZC64523">
    <property type="protein sequence ID" value="RZC64523"/>
    <property type="gene ID" value="C5167_008213"/>
</dbReference>
<evidence type="ECO:0000313" key="6">
    <source>
        <dbReference type="EMBL" id="RZC64523.1"/>
    </source>
</evidence>
<feature type="transmembrane region" description="Helical" evidence="5">
    <location>
        <begin position="198"/>
        <end position="218"/>
    </location>
</feature>
<keyword evidence="3 5" id="KW-1133">Transmembrane helix</keyword>
<protein>
    <recommendedName>
        <fullName evidence="8">Peptidase S54 rhomboid domain-containing protein</fullName>
    </recommendedName>
</protein>
<reference evidence="6 7" key="1">
    <citation type="journal article" date="2018" name="Science">
        <title>The opium poppy genome and morphinan production.</title>
        <authorList>
            <person name="Guo L."/>
            <person name="Winzer T."/>
            <person name="Yang X."/>
            <person name="Li Y."/>
            <person name="Ning Z."/>
            <person name="He Z."/>
            <person name="Teodor R."/>
            <person name="Lu Y."/>
            <person name="Bowser T.A."/>
            <person name="Graham I.A."/>
            <person name="Ye K."/>
        </authorList>
    </citation>
    <scope>NUCLEOTIDE SEQUENCE [LARGE SCALE GENOMIC DNA]</scope>
    <source>
        <strain evidence="7">cv. HN1</strain>
        <tissue evidence="6">Leaves</tissue>
    </source>
</reference>
<accession>A0A4Y7JTW4</accession>
<evidence type="ECO:0000256" key="1">
    <source>
        <dbReference type="ARBA" id="ARBA00004141"/>
    </source>
</evidence>
<feature type="transmembrane region" description="Helical" evidence="5">
    <location>
        <begin position="120"/>
        <end position="139"/>
    </location>
</feature>
<proteinExistence type="predicted"/>
<evidence type="ECO:0000256" key="5">
    <source>
        <dbReference type="SAM" id="Phobius"/>
    </source>
</evidence>
<evidence type="ECO:0000256" key="3">
    <source>
        <dbReference type="ARBA" id="ARBA00022989"/>
    </source>
</evidence>
<evidence type="ECO:0000313" key="7">
    <source>
        <dbReference type="Proteomes" id="UP000316621"/>
    </source>
</evidence>
<dbReference type="Proteomes" id="UP000316621">
    <property type="component" value="Chromosome 6"/>
</dbReference>
<keyword evidence="4 5" id="KW-0472">Membrane</keyword>
<dbReference type="STRING" id="3469.A0A4Y7JTW4"/>
<name>A0A4Y7JTW4_PAPSO</name>
<organism evidence="6 7">
    <name type="scientific">Papaver somniferum</name>
    <name type="common">Opium poppy</name>
    <dbReference type="NCBI Taxonomy" id="3469"/>
    <lineage>
        <taxon>Eukaryota</taxon>
        <taxon>Viridiplantae</taxon>
        <taxon>Streptophyta</taxon>
        <taxon>Embryophyta</taxon>
        <taxon>Tracheophyta</taxon>
        <taxon>Spermatophyta</taxon>
        <taxon>Magnoliopsida</taxon>
        <taxon>Ranunculales</taxon>
        <taxon>Papaveraceae</taxon>
        <taxon>Papaveroideae</taxon>
        <taxon>Papaver</taxon>
    </lineage>
</organism>
<dbReference type="EMBL" id="CM010720">
    <property type="protein sequence ID" value="RZC64523.1"/>
    <property type="molecule type" value="Genomic_DNA"/>
</dbReference>
<dbReference type="AlphaFoldDB" id="A0A4Y7JTW4"/>
<dbReference type="GO" id="GO:0016020">
    <property type="term" value="C:membrane"/>
    <property type="evidence" value="ECO:0007669"/>
    <property type="project" value="UniProtKB-SubCell"/>
</dbReference>
<evidence type="ECO:0000256" key="2">
    <source>
        <dbReference type="ARBA" id="ARBA00022692"/>
    </source>
</evidence>
<dbReference type="SUPFAM" id="SSF144091">
    <property type="entry name" value="Rhomboid-like"/>
    <property type="match status" value="1"/>
</dbReference>
<gene>
    <name evidence="6" type="ORF">C5167_008213</name>
</gene>
<evidence type="ECO:0008006" key="8">
    <source>
        <dbReference type="Google" id="ProtNLM"/>
    </source>
</evidence>